<dbReference type="InterPro" id="IPR008969">
    <property type="entry name" value="CarboxyPept-like_regulatory"/>
</dbReference>
<evidence type="ECO:0000256" key="7">
    <source>
        <dbReference type="PROSITE-ProRule" id="PRU01360"/>
    </source>
</evidence>
<evidence type="ECO:0000256" key="5">
    <source>
        <dbReference type="ARBA" id="ARBA00023136"/>
    </source>
</evidence>
<organism evidence="9 10">
    <name type="scientific">Candidatus Pedobacter colombiensis</name>
    <dbReference type="NCBI Taxonomy" id="3121371"/>
    <lineage>
        <taxon>Bacteria</taxon>
        <taxon>Pseudomonadati</taxon>
        <taxon>Bacteroidota</taxon>
        <taxon>Sphingobacteriia</taxon>
        <taxon>Sphingobacteriales</taxon>
        <taxon>Sphingobacteriaceae</taxon>
        <taxon>Pedobacter</taxon>
    </lineage>
</organism>
<comment type="subcellular location">
    <subcellularLocation>
        <location evidence="1 7">Cell outer membrane</location>
        <topology evidence="1 7">Multi-pass membrane protein</topology>
    </subcellularLocation>
</comment>
<dbReference type="EMBL" id="CP119313">
    <property type="protein sequence ID" value="WEK18294.1"/>
    <property type="molecule type" value="Genomic_DNA"/>
</dbReference>
<dbReference type="InterPro" id="IPR039426">
    <property type="entry name" value="TonB-dep_rcpt-like"/>
</dbReference>
<protein>
    <submittedName>
        <fullName evidence="9">SusC/RagA family TonB-linked outer membrane protein</fullName>
    </submittedName>
</protein>
<dbReference type="SUPFAM" id="SSF56935">
    <property type="entry name" value="Porins"/>
    <property type="match status" value="1"/>
</dbReference>
<gene>
    <name evidence="9" type="ORF">P0Y49_16000</name>
</gene>
<dbReference type="Proteomes" id="UP001214530">
    <property type="component" value="Chromosome"/>
</dbReference>
<evidence type="ECO:0000256" key="3">
    <source>
        <dbReference type="ARBA" id="ARBA00022452"/>
    </source>
</evidence>
<evidence type="ECO:0000256" key="6">
    <source>
        <dbReference type="ARBA" id="ARBA00023237"/>
    </source>
</evidence>
<keyword evidence="3 7" id="KW-1134">Transmembrane beta strand</keyword>
<dbReference type="InterPro" id="IPR037066">
    <property type="entry name" value="Plug_dom_sf"/>
</dbReference>
<dbReference type="Gene3D" id="2.60.40.1120">
    <property type="entry name" value="Carboxypeptidase-like, regulatory domain"/>
    <property type="match status" value="1"/>
</dbReference>
<name>A0AAJ5W597_9SPHI</name>
<dbReference type="GO" id="GO:0009279">
    <property type="term" value="C:cell outer membrane"/>
    <property type="evidence" value="ECO:0007669"/>
    <property type="project" value="UniProtKB-SubCell"/>
</dbReference>
<dbReference type="AlphaFoldDB" id="A0AAJ5W597"/>
<accession>A0AAJ5W597</accession>
<dbReference type="InterPro" id="IPR012910">
    <property type="entry name" value="Plug_dom"/>
</dbReference>
<dbReference type="InterPro" id="IPR036942">
    <property type="entry name" value="Beta-barrel_TonB_sf"/>
</dbReference>
<evidence type="ECO:0000256" key="1">
    <source>
        <dbReference type="ARBA" id="ARBA00004571"/>
    </source>
</evidence>
<evidence type="ECO:0000313" key="10">
    <source>
        <dbReference type="Proteomes" id="UP001214530"/>
    </source>
</evidence>
<keyword evidence="2 7" id="KW-0813">Transport</keyword>
<evidence type="ECO:0000256" key="4">
    <source>
        <dbReference type="ARBA" id="ARBA00022692"/>
    </source>
</evidence>
<evidence type="ECO:0000313" key="9">
    <source>
        <dbReference type="EMBL" id="WEK18294.1"/>
    </source>
</evidence>
<dbReference type="SUPFAM" id="SSF49464">
    <property type="entry name" value="Carboxypeptidase regulatory domain-like"/>
    <property type="match status" value="1"/>
</dbReference>
<evidence type="ECO:0000259" key="8">
    <source>
        <dbReference type="Pfam" id="PF07715"/>
    </source>
</evidence>
<comment type="similarity">
    <text evidence="7">Belongs to the TonB-dependent receptor family.</text>
</comment>
<proteinExistence type="inferred from homology"/>
<dbReference type="InterPro" id="IPR023996">
    <property type="entry name" value="TonB-dep_OMP_SusC/RagA"/>
</dbReference>
<dbReference type="Pfam" id="PF13715">
    <property type="entry name" value="CarbopepD_reg_2"/>
    <property type="match status" value="1"/>
</dbReference>
<dbReference type="Gene3D" id="2.170.130.10">
    <property type="entry name" value="TonB-dependent receptor, plug domain"/>
    <property type="match status" value="1"/>
</dbReference>
<keyword evidence="4 7" id="KW-0812">Transmembrane</keyword>
<dbReference type="Gene3D" id="2.40.170.20">
    <property type="entry name" value="TonB-dependent receptor, beta-barrel domain"/>
    <property type="match status" value="1"/>
</dbReference>
<keyword evidence="5 7" id="KW-0472">Membrane</keyword>
<evidence type="ECO:0000256" key="2">
    <source>
        <dbReference type="ARBA" id="ARBA00022448"/>
    </source>
</evidence>
<dbReference type="NCBIfam" id="TIGR04056">
    <property type="entry name" value="OMP_RagA_SusC"/>
    <property type="match status" value="1"/>
</dbReference>
<sequence>MTALFIQVSAKSVAQKVTISAKNASLLQLFDELRLQTGYDFLYSDEMLKMAKPVTIYAKQQQLETVLNQMFRNQHLVYTLKYKAVIIARKEETLLDMVNSYFARIDVRGKVSDEQGRPLPGATVKAKNLDRLVITDANGGFAFTGIDEKAVLVVSYLGYKTKEVPVKAVMNISIELANADLEEVGVISTGYQKVKKDQLTGAASTIGEKDYNQRTAVTGNFLENLEGKIPGLVYNSISGEISIRGVSTFDAVKRPLIVVDGFPTEIDLSTINPNDVVSVSVLRDAAAASIYGVQASNGVIVVETRRGKIGKPVFNFRSTFGFEAKPDFSNLNYIGSEEMIQIHKDYVKSGNDARYYYQDHSAIDPVKMVLFDLGDKLITQQQADAKLAAIGSYNNLKDYTNLFYQKRLTKQVNFDVSGGNDKSTYLLGLNYITEKPKERASQNDRIILNAANTYQLTNLFSLDFRASYTNNQKKNGKIAPYEDLLPYERLVDDYGNALPATYGEGKETSYAVSKAYNEAAKAKGLYDMLYYPYAELNANSNKTTLNSFRTQGRLNTKITNWLNLDLGGAYENEQGINDYLQTDKTYRVRYMVNIKAKKDPVKGTPMFTDLPQGDFLSKQTIKNLAYTLRGQFNANYYSKDRKHNISGILGVEQRKTQSESYKTTFFGYDGQSLINKPVNLQVLNTNTPPVFSELGTYDGTRFKSTNYFSELSNDRRFRSFYGQGTYVYDRRYVATGSLRIDQSNLFGIDPKYKNTPLWSAGLSWVLAEEEFIKPLTWISTLQLRAATGFNGNVPSSVNGPFLLLNSGLNTVFNTSQLYYDVASPENQSIRWETTQNYNLGLDFGLLEGKISGSVDAYYKKTRDVFGMMSADPTLGFNQYNANTAAIENKGLELMINSSNFSSRSFSWRTGITASFNKNKVLAVQTKDKTSSVNMVDGTDLQKGYPMNALFSYKYAGLNDKGQPGVYDRNGDVKIMNTYGDAIVDVDFEDLKYSGTTTPKYVVGLNNQFSVGAFDFSFLFMYYGGHVMRVQQPNPDDVNYGYALKGSANYWKQKGDELYTSIPGFPEYGTPGYYGFAAKYGYTYGDRFVRKADYIRLRDIILTYNLKSETLKKAGISNTQIRFQAQNPFKYTFSGNSIDSESIDKRTGIRSMPQQAFYSLTLSTNF</sequence>
<keyword evidence="6 7" id="KW-0998">Cell outer membrane</keyword>
<reference evidence="9" key="1">
    <citation type="submission" date="2023-03" db="EMBL/GenBank/DDBJ databases">
        <title>Andean soil-derived lignocellulolytic bacterial consortium as a source of novel taxa and putative plastic-active enzymes.</title>
        <authorList>
            <person name="Diaz-Garcia L."/>
            <person name="Chuvochina M."/>
            <person name="Feuerriegel G."/>
            <person name="Bunk B."/>
            <person name="Sproer C."/>
            <person name="Streit W.R."/>
            <person name="Rodriguez L.M."/>
            <person name="Overmann J."/>
            <person name="Jimenez D.J."/>
        </authorList>
    </citation>
    <scope>NUCLEOTIDE SEQUENCE</scope>
    <source>
        <strain evidence="9">MAG 3858</strain>
    </source>
</reference>
<dbReference type="Pfam" id="PF07715">
    <property type="entry name" value="Plug"/>
    <property type="match status" value="1"/>
</dbReference>
<dbReference type="PROSITE" id="PS52016">
    <property type="entry name" value="TONB_DEPENDENT_REC_3"/>
    <property type="match status" value="1"/>
</dbReference>
<feature type="domain" description="TonB-dependent receptor plug" evidence="8">
    <location>
        <begin position="196"/>
        <end position="299"/>
    </location>
</feature>